<dbReference type="PANTHER" id="PTHR43133:SF46">
    <property type="entry name" value="RNA POLYMERASE SIGMA-70 FACTOR ECF SUBFAMILY"/>
    <property type="match status" value="1"/>
</dbReference>
<reference evidence="7 9" key="1">
    <citation type="submission" date="2015-09" db="EMBL/GenBank/DDBJ databases">
        <authorList>
            <consortium name="Pathogen Informatics"/>
        </authorList>
    </citation>
    <scope>NUCLEOTIDE SEQUENCE [LARGE SCALE GENOMIC DNA]</scope>
    <source>
        <strain evidence="7 9">2789STDY5834846</strain>
    </source>
</reference>
<evidence type="ECO:0000313" key="7">
    <source>
        <dbReference type="EMBL" id="CUO34505.1"/>
    </source>
</evidence>
<dbReference type="InterPro" id="IPR039425">
    <property type="entry name" value="RNA_pol_sigma-70-like"/>
</dbReference>
<protein>
    <submittedName>
        <fullName evidence="7">Putative RNA polymerase ECF-type sigma factor</fullName>
    </submittedName>
    <submittedName>
        <fullName evidence="8">Sigma-70 family RNA polymerase sigma factor</fullName>
    </submittedName>
</protein>
<dbReference type="Pfam" id="PF08281">
    <property type="entry name" value="Sigma70_r4_2"/>
    <property type="match status" value="1"/>
</dbReference>
<proteinExistence type="inferred from homology"/>
<dbReference type="Gene3D" id="1.10.10.10">
    <property type="entry name" value="Winged helix-like DNA-binding domain superfamily/Winged helix DNA-binding domain"/>
    <property type="match status" value="1"/>
</dbReference>
<accession>A0A174EE43</accession>
<dbReference type="EMBL" id="CP103141">
    <property type="protein sequence ID" value="UVQ76523.1"/>
    <property type="molecule type" value="Genomic_DNA"/>
</dbReference>
<reference evidence="8" key="2">
    <citation type="submission" date="2022-08" db="EMBL/GenBank/DDBJ databases">
        <title>Genome Sequencing of Bacteroides fragilis Group Isolates with Nanopore Technology.</title>
        <authorList>
            <person name="Tisza M.J."/>
            <person name="Smith D."/>
            <person name="Dekker J.P."/>
        </authorList>
    </citation>
    <scope>NUCLEOTIDE SEQUENCE</scope>
    <source>
        <strain evidence="8">BFG-527</strain>
    </source>
</reference>
<dbReference type="CDD" id="cd06171">
    <property type="entry name" value="Sigma70_r4"/>
    <property type="match status" value="1"/>
</dbReference>
<dbReference type="RefSeq" id="WP_055268549.1">
    <property type="nucleotide sequence ID" value="NZ_CAXKYA010000001.1"/>
</dbReference>
<dbReference type="InterPro" id="IPR007627">
    <property type="entry name" value="RNA_pol_sigma70_r2"/>
</dbReference>
<dbReference type="GO" id="GO:0003677">
    <property type="term" value="F:DNA binding"/>
    <property type="evidence" value="ECO:0007669"/>
    <property type="project" value="InterPro"/>
</dbReference>
<dbReference type="GO" id="GO:0006352">
    <property type="term" value="P:DNA-templated transcription initiation"/>
    <property type="evidence" value="ECO:0007669"/>
    <property type="project" value="InterPro"/>
</dbReference>
<comment type="similarity">
    <text evidence="1">Belongs to the sigma-70 factor family. ECF subfamily.</text>
</comment>
<dbReference type="SUPFAM" id="SSF88946">
    <property type="entry name" value="Sigma2 domain of RNA polymerase sigma factors"/>
    <property type="match status" value="1"/>
</dbReference>
<keyword evidence="4" id="KW-0804">Transcription</keyword>
<dbReference type="Gene3D" id="1.10.1740.10">
    <property type="match status" value="1"/>
</dbReference>
<dbReference type="InterPro" id="IPR013325">
    <property type="entry name" value="RNA_pol_sigma_r2"/>
</dbReference>
<dbReference type="EMBL" id="CZAE01000001">
    <property type="protein sequence ID" value="CUO34505.1"/>
    <property type="molecule type" value="Genomic_DNA"/>
</dbReference>
<name>A0A174EE43_9BACE</name>
<keyword evidence="10" id="KW-1185">Reference proteome</keyword>
<dbReference type="InterPro" id="IPR014284">
    <property type="entry name" value="RNA_pol_sigma-70_dom"/>
</dbReference>
<dbReference type="AlphaFoldDB" id="A0A174EE43"/>
<dbReference type="InterPro" id="IPR013249">
    <property type="entry name" value="RNA_pol_sigma70_r4_t2"/>
</dbReference>
<dbReference type="Proteomes" id="UP000095606">
    <property type="component" value="Unassembled WGS sequence"/>
</dbReference>
<dbReference type="InterPro" id="IPR036388">
    <property type="entry name" value="WH-like_DNA-bd_sf"/>
</dbReference>
<dbReference type="SUPFAM" id="SSF88659">
    <property type="entry name" value="Sigma3 and sigma4 domains of RNA polymerase sigma factors"/>
    <property type="match status" value="1"/>
</dbReference>
<evidence type="ECO:0000256" key="2">
    <source>
        <dbReference type="ARBA" id="ARBA00023015"/>
    </source>
</evidence>
<evidence type="ECO:0000256" key="1">
    <source>
        <dbReference type="ARBA" id="ARBA00010641"/>
    </source>
</evidence>
<evidence type="ECO:0000313" key="10">
    <source>
        <dbReference type="Proteomes" id="UP001060104"/>
    </source>
</evidence>
<dbReference type="PANTHER" id="PTHR43133">
    <property type="entry name" value="RNA POLYMERASE ECF-TYPE SIGMA FACTO"/>
    <property type="match status" value="1"/>
</dbReference>
<evidence type="ECO:0000313" key="8">
    <source>
        <dbReference type="EMBL" id="UVQ76523.1"/>
    </source>
</evidence>
<gene>
    <name evidence="7" type="ORF">ERS852461_00059</name>
    <name evidence="8" type="ORF">NXY30_09215</name>
</gene>
<dbReference type="GO" id="GO:0016987">
    <property type="term" value="F:sigma factor activity"/>
    <property type="evidence" value="ECO:0007669"/>
    <property type="project" value="UniProtKB-KW"/>
</dbReference>
<evidence type="ECO:0000259" key="6">
    <source>
        <dbReference type="Pfam" id="PF08281"/>
    </source>
</evidence>
<feature type="domain" description="RNA polymerase sigma-70 region 2" evidence="5">
    <location>
        <begin position="13"/>
        <end position="80"/>
    </location>
</feature>
<dbReference type="Pfam" id="PF04542">
    <property type="entry name" value="Sigma70_r2"/>
    <property type="match status" value="1"/>
</dbReference>
<evidence type="ECO:0000256" key="3">
    <source>
        <dbReference type="ARBA" id="ARBA00023082"/>
    </source>
</evidence>
<evidence type="ECO:0000259" key="5">
    <source>
        <dbReference type="Pfam" id="PF04542"/>
    </source>
</evidence>
<evidence type="ECO:0000256" key="4">
    <source>
        <dbReference type="ARBA" id="ARBA00023163"/>
    </source>
</evidence>
<organism evidence="7 9">
    <name type="scientific">Bacteroides faecis</name>
    <dbReference type="NCBI Taxonomy" id="674529"/>
    <lineage>
        <taxon>Bacteria</taxon>
        <taxon>Pseudomonadati</taxon>
        <taxon>Bacteroidota</taxon>
        <taxon>Bacteroidia</taxon>
        <taxon>Bacteroidales</taxon>
        <taxon>Bacteroidaceae</taxon>
        <taxon>Bacteroides</taxon>
    </lineage>
</organism>
<keyword evidence="3" id="KW-0731">Sigma factor</keyword>
<sequence>MESTKKESLFLYLYDSYVNDLYAYGKALGVSHEDLQDIIHDVFLNIMDHYAGLNICENKQVKFYLLKCLKNKVVSNARKNMETYNIENLNESDFPIHVTGLDLLINKEERKNLLNRIEKMLQCLTARQREAIYLRYMQELSYEEIAEMLHITEKGSRKLVSRAMIELKNVRLWGRCI</sequence>
<dbReference type="Proteomes" id="UP001060104">
    <property type="component" value="Chromosome"/>
</dbReference>
<dbReference type="NCBIfam" id="TIGR02937">
    <property type="entry name" value="sigma70-ECF"/>
    <property type="match status" value="1"/>
</dbReference>
<evidence type="ECO:0000313" key="9">
    <source>
        <dbReference type="Proteomes" id="UP000095606"/>
    </source>
</evidence>
<feature type="domain" description="RNA polymerase sigma factor 70 region 4 type 2" evidence="6">
    <location>
        <begin position="115"/>
        <end position="165"/>
    </location>
</feature>
<dbReference type="InterPro" id="IPR013324">
    <property type="entry name" value="RNA_pol_sigma_r3/r4-like"/>
</dbReference>
<keyword evidence="2" id="KW-0805">Transcription regulation</keyword>
<dbReference type="GeneID" id="69588742"/>